<dbReference type="GO" id="GO:0016251">
    <property type="term" value="F:RNA polymerase II general transcription initiation factor activity"/>
    <property type="evidence" value="ECO:0007669"/>
    <property type="project" value="TreeGrafter"/>
</dbReference>
<feature type="compositionally biased region" description="Polar residues" evidence="6">
    <location>
        <begin position="1"/>
        <end position="12"/>
    </location>
</feature>
<dbReference type="InterPro" id="IPR009072">
    <property type="entry name" value="Histone-fold"/>
</dbReference>
<evidence type="ECO:0000256" key="2">
    <source>
        <dbReference type="ARBA" id="ARBA00009788"/>
    </source>
</evidence>
<comment type="subcellular location">
    <subcellularLocation>
        <location evidence="1">Nucleus</location>
    </subcellularLocation>
</comment>
<sequence length="319" mass="34663">MASPPYAQSPTAISPPYPAPAQLPGKKRPSDGAQSSHKRRKASALSVTSAASAHPLRQTSFPPEARGRSASVDTQSIVSGSQVSAISGPPKKKRGRKPKGYYEALNAENAAAAAKAGKAGTAVSGTGDGNQGEDEEDDNDMQMGVVDGETRTQEQKQEEIRLRAMLVENFDPDQMARYEQWRAGKLTESVVKRVVNATVSQSVPPTVTLAIKSVAKYFIGELIERAMDVQTDWVKSTGEKQSNEPFPPRADNDVRGEVNRLADGDKRGPLRPEHLREAWRQYKASGEGGWVGTQALWHEQQSDGVERFPVRTGGKRIFK</sequence>
<feature type="compositionally biased region" description="Basic and acidic residues" evidence="6">
    <location>
        <begin position="250"/>
        <end position="272"/>
    </location>
</feature>
<dbReference type="EMBL" id="JAGPXD010000002">
    <property type="protein sequence ID" value="KAH7369158.1"/>
    <property type="molecule type" value="Genomic_DNA"/>
</dbReference>
<evidence type="ECO:0000313" key="9">
    <source>
        <dbReference type="Proteomes" id="UP000813385"/>
    </source>
</evidence>
<keyword evidence="3" id="KW-0805">Transcription regulation</keyword>
<proteinExistence type="inferred from homology"/>
<feature type="compositionally biased region" description="Low complexity" evidence="6">
    <location>
        <begin position="43"/>
        <end position="53"/>
    </location>
</feature>
<protein>
    <submittedName>
        <fullName evidence="8">HTAFII28-like protein conserved region-domain-containing protein</fullName>
    </submittedName>
</protein>
<dbReference type="PANTHER" id="PTHR13218:SF8">
    <property type="entry name" value="TRANSCRIPTION INITIATION FACTOR TFIID SUBUNIT 11"/>
    <property type="match status" value="1"/>
</dbReference>
<feature type="compositionally biased region" description="Acidic residues" evidence="6">
    <location>
        <begin position="131"/>
        <end position="140"/>
    </location>
</feature>
<comment type="caution">
    <text evidence="8">The sequence shown here is derived from an EMBL/GenBank/DDBJ whole genome shotgun (WGS) entry which is preliminary data.</text>
</comment>
<dbReference type="GO" id="GO:0051123">
    <property type="term" value="P:RNA polymerase II preinitiation complex assembly"/>
    <property type="evidence" value="ECO:0007669"/>
    <property type="project" value="InterPro"/>
</dbReference>
<dbReference type="GO" id="GO:0046982">
    <property type="term" value="F:protein heterodimerization activity"/>
    <property type="evidence" value="ECO:0007669"/>
    <property type="project" value="InterPro"/>
</dbReference>
<feature type="compositionally biased region" description="Basic residues" evidence="6">
    <location>
        <begin position="90"/>
        <end position="99"/>
    </location>
</feature>
<keyword evidence="5" id="KW-0539">Nucleus</keyword>
<dbReference type="CDD" id="cd08048">
    <property type="entry name" value="HFD_TAF11"/>
    <property type="match status" value="1"/>
</dbReference>
<feature type="region of interest" description="Disordered" evidence="6">
    <location>
        <begin position="1"/>
        <end position="142"/>
    </location>
</feature>
<keyword evidence="4" id="KW-0804">Transcription</keyword>
<organism evidence="8 9">
    <name type="scientific">Plectosphaerella cucumerina</name>
    <dbReference type="NCBI Taxonomy" id="40658"/>
    <lineage>
        <taxon>Eukaryota</taxon>
        <taxon>Fungi</taxon>
        <taxon>Dikarya</taxon>
        <taxon>Ascomycota</taxon>
        <taxon>Pezizomycotina</taxon>
        <taxon>Sordariomycetes</taxon>
        <taxon>Hypocreomycetidae</taxon>
        <taxon>Glomerellales</taxon>
        <taxon>Plectosphaerellaceae</taxon>
        <taxon>Plectosphaerella</taxon>
    </lineage>
</organism>
<dbReference type="SUPFAM" id="SSF47113">
    <property type="entry name" value="Histone-fold"/>
    <property type="match status" value="1"/>
</dbReference>
<feature type="domain" description="TAFII28-like protein" evidence="7">
    <location>
        <begin position="165"/>
        <end position="281"/>
    </location>
</feature>
<comment type="similarity">
    <text evidence="2">Belongs to the TAF11 family.</text>
</comment>
<dbReference type="InterPro" id="IPR045127">
    <property type="entry name" value="TAF11-like"/>
</dbReference>
<evidence type="ECO:0000313" key="8">
    <source>
        <dbReference type="EMBL" id="KAH7369158.1"/>
    </source>
</evidence>
<evidence type="ECO:0000259" key="7">
    <source>
        <dbReference type="Pfam" id="PF04719"/>
    </source>
</evidence>
<evidence type="ECO:0000256" key="6">
    <source>
        <dbReference type="SAM" id="MobiDB-lite"/>
    </source>
</evidence>
<gene>
    <name evidence="8" type="ORF">B0T11DRAFT_71147</name>
</gene>
<feature type="region of interest" description="Disordered" evidence="6">
    <location>
        <begin position="236"/>
        <end position="272"/>
    </location>
</feature>
<dbReference type="OrthoDB" id="28335at2759"/>
<evidence type="ECO:0000256" key="1">
    <source>
        <dbReference type="ARBA" id="ARBA00004123"/>
    </source>
</evidence>
<evidence type="ECO:0000256" key="3">
    <source>
        <dbReference type="ARBA" id="ARBA00023015"/>
    </source>
</evidence>
<feature type="compositionally biased region" description="Polar residues" evidence="6">
    <location>
        <begin position="71"/>
        <end position="85"/>
    </location>
</feature>
<feature type="compositionally biased region" description="Low complexity" evidence="6">
    <location>
        <begin position="103"/>
        <end position="122"/>
    </location>
</feature>
<evidence type="ECO:0000256" key="4">
    <source>
        <dbReference type="ARBA" id="ARBA00023163"/>
    </source>
</evidence>
<dbReference type="Pfam" id="PF04719">
    <property type="entry name" value="TAFII28"/>
    <property type="match status" value="1"/>
</dbReference>
<accession>A0A8K0TMP4</accession>
<name>A0A8K0TMP4_9PEZI</name>
<reference evidence="8" key="1">
    <citation type="journal article" date="2021" name="Nat. Commun.">
        <title>Genetic determinants of endophytism in the Arabidopsis root mycobiome.</title>
        <authorList>
            <person name="Mesny F."/>
            <person name="Miyauchi S."/>
            <person name="Thiergart T."/>
            <person name="Pickel B."/>
            <person name="Atanasova L."/>
            <person name="Karlsson M."/>
            <person name="Huettel B."/>
            <person name="Barry K.W."/>
            <person name="Haridas S."/>
            <person name="Chen C."/>
            <person name="Bauer D."/>
            <person name="Andreopoulos W."/>
            <person name="Pangilinan J."/>
            <person name="LaButti K."/>
            <person name="Riley R."/>
            <person name="Lipzen A."/>
            <person name="Clum A."/>
            <person name="Drula E."/>
            <person name="Henrissat B."/>
            <person name="Kohler A."/>
            <person name="Grigoriev I.V."/>
            <person name="Martin F.M."/>
            <person name="Hacquard S."/>
        </authorList>
    </citation>
    <scope>NUCLEOTIDE SEQUENCE</scope>
    <source>
        <strain evidence="8">MPI-CAGE-AT-0016</strain>
    </source>
</reference>
<keyword evidence="9" id="KW-1185">Reference proteome</keyword>
<dbReference type="GO" id="GO:0005669">
    <property type="term" value="C:transcription factor TFIID complex"/>
    <property type="evidence" value="ECO:0007669"/>
    <property type="project" value="InterPro"/>
</dbReference>
<dbReference type="InterPro" id="IPR006809">
    <property type="entry name" value="TAFII28_dom"/>
</dbReference>
<evidence type="ECO:0000256" key="5">
    <source>
        <dbReference type="ARBA" id="ARBA00023242"/>
    </source>
</evidence>
<dbReference type="Gene3D" id="1.10.20.10">
    <property type="entry name" value="Histone, subunit A"/>
    <property type="match status" value="1"/>
</dbReference>
<dbReference type="Proteomes" id="UP000813385">
    <property type="component" value="Unassembled WGS sequence"/>
</dbReference>
<dbReference type="PANTHER" id="PTHR13218">
    <property type="entry name" value="TRANSCRIPTION INITIATION FACTOR TFIID SUBUNIT 11-RELATED"/>
    <property type="match status" value="1"/>
</dbReference>
<dbReference type="AlphaFoldDB" id="A0A8K0TMP4"/>